<name>A0ABQ0LH26_MYCCL</name>
<dbReference type="EMBL" id="DF846442">
    <property type="protein sequence ID" value="GAT50387.1"/>
    <property type="molecule type" value="Genomic_DNA"/>
</dbReference>
<organism evidence="2 3">
    <name type="scientific">Mycena chlorophos</name>
    <name type="common">Agaric fungus</name>
    <name type="synonym">Agaricus chlorophos</name>
    <dbReference type="NCBI Taxonomy" id="658473"/>
    <lineage>
        <taxon>Eukaryota</taxon>
        <taxon>Fungi</taxon>
        <taxon>Dikarya</taxon>
        <taxon>Basidiomycota</taxon>
        <taxon>Agaricomycotina</taxon>
        <taxon>Agaricomycetes</taxon>
        <taxon>Agaricomycetidae</taxon>
        <taxon>Agaricales</taxon>
        <taxon>Marasmiineae</taxon>
        <taxon>Mycenaceae</taxon>
        <taxon>Mycena</taxon>
    </lineage>
</organism>
<protein>
    <submittedName>
        <fullName evidence="2">Uncharacterized protein</fullName>
    </submittedName>
</protein>
<sequence length="176" mass="18998">MDGNGNAFCSRPPPPSSQSLAELLLCRVSVNPANGGELRAALRGQASDEGARRSGKSTNAAPREPPQRRMVDPPRIEGTNLKLAHDAQYRVQPDKYDAENWRCAGLAQMEAVAATSGECERSCAVFRHRQPPPSRASNLAAGATLIHNIHDGRAFRALNLWSLPRLFGHRAGQLAA</sequence>
<accession>A0ABQ0LH26</accession>
<evidence type="ECO:0000313" key="2">
    <source>
        <dbReference type="EMBL" id="GAT50387.1"/>
    </source>
</evidence>
<evidence type="ECO:0000256" key="1">
    <source>
        <dbReference type="SAM" id="MobiDB-lite"/>
    </source>
</evidence>
<reference evidence="2" key="1">
    <citation type="submission" date="2014-09" db="EMBL/GenBank/DDBJ databases">
        <title>Genome sequence of the luminous mushroom Mycena chlorophos for searching fungal bioluminescence genes.</title>
        <authorList>
            <person name="Tanaka Y."/>
            <person name="Kasuga D."/>
            <person name="Oba Y."/>
            <person name="Hase S."/>
            <person name="Sato K."/>
            <person name="Oba Y."/>
            <person name="Sakakibara Y."/>
        </authorList>
    </citation>
    <scope>NUCLEOTIDE SEQUENCE</scope>
</reference>
<feature type="compositionally biased region" description="Basic and acidic residues" evidence="1">
    <location>
        <begin position="65"/>
        <end position="75"/>
    </location>
</feature>
<proteinExistence type="predicted"/>
<feature type="region of interest" description="Disordered" evidence="1">
    <location>
        <begin position="39"/>
        <end position="75"/>
    </location>
</feature>
<evidence type="ECO:0000313" key="3">
    <source>
        <dbReference type="Proteomes" id="UP000815677"/>
    </source>
</evidence>
<dbReference type="Proteomes" id="UP000815677">
    <property type="component" value="Unassembled WGS sequence"/>
</dbReference>
<keyword evidence="3" id="KW-1185">Reference proteome</keyword>
<gene>
    <name evidence="2" type="ORF">MCHLO_07633</name>
</gene>